<dbReference type="CDD" id="cd13555">
    <property type="entry name" value="PBP2_sulfate_ester_like"/>
    <property type="match status" value="1"/>
</dbReference>
<keyword evidence="2" id="KW-1185">Reference proteome</keyword>
<accession>A0A8D5GB83</accession>
<dbReference type="Pfam" id="PF12974">
    <property type="entry name" value="Phosphonate-bd"/>
    <property type="match status" value="1"/>
</dbReference>
<dbReference type="AlphaFoldDB" id="A0A8D5GB83"/>
<evidence type="ECO:0000313" key="2">
    <source>
        <dbReference type="Proteomes" id="UP000826722"/>
    </source>
</evidence>
<dbReference type="KEGG" id="mpau:ZMTM_05920"/>
<sequence>MAALYLKLFGVVMLKKSIKLLLSGLTVMAFASSLAVAEDLPKTVRISVVAYNIAGKTTFMGQEVLLEQGGLGDALAKKGIKIEWVPAATAQTGPIINEGFANGSIDFASYGDLPPIILNSAQSISQLVVPWGRSSNTYLVVPANSTAKTIQDLKGKRIALHRGRPWEIAFANLAESQGLTLKDFKIVNVNPQVGAASLASGSVDAFVSLTDAYNLEDKKVGKIIWSTKNSPADWKLFGGLWGSNEFVQKYPEITQIIANSYVRASYWISQDKNREQYIKEYASQVQPESVIRRDYDNDSVSWKDRWSPLYDQALTEHYRRSVAYARESGLIQNDIDLGKLLNPRFVNQAIKDLKIDNYWINTTFQAKN</sequence>
<dbReference type="Gene3D" id="3.40.190.10">
    <property type="entry name" value="Periplasmic binding protein-like II"/>
    <property type="match status" value="2"/>
</dbReference>
<dbReference type="EMBL" id="AP024110">
    <property type="protein sequence ID" value="BCM24333.1"/>
    <property type="molecule type" value="Genomic_DNA"/>
</dbReference>
<proteinExistence type="predicted"/>
<name>A0A8D5GB83_9PROT</name>
<evidence type="ECO:0000313" key="1">
    <source>
        <dbReference type="EMBL" id="BCM24333.1"/>
    </source>
</evidence>
<organism evidence="1 2">
    <name type="scientific">Methyloradius palustris</name>
    <dbReference type="NCBI Taxonomy" id="2778876"/>
    <lineage>
        <taxon>Bacteria</taxon>
        <taxon>Pseudomonadati</taxon>
        <taxon>Pseudomonadota</taxon>
        <taxon>Betaproteobacteria</taxon>
        <taxon>Nitrosomonadales</taxon>
        <taxon>Methylophilaceae</taxon>
        <taxon>Methyloradius</taxon>
    </lineage>
</organism>
<reference evidence="1" key="1">
    <citation type="journal article" date="2021" name="Arch. Microbiol.">
        <title>Methyloradius palustris gen. nov., sp. nov., a methanol-oxidizing bacterium isolated from snow.</title>
        <authorList>
            <person name="Miyadera T."/>
            <person name="Kojima H."/>
            <person name="Fukui M."/>
        </authorList>
    </citation>
    <scope>NUCLEOTIDE SEQUENCE</scope>
    <source>
        <strain evidence="1">Zm11</strain>
    </source>
</reference>
<dbReference type="PANTHER" id="PTHR30024">
    <property type="entry name" value="ALIPHATIC SULFONATES-BINDING PROTEIN-RELATED"/>
    <property type="match status" value="1"/>
</dbReference>
<gene>
    <name evidence="1" type="primary">ssuA</name>
    <name evidence="1" type="ORF">ZMTM_05920</name>
</gene>
<dbReference type="Proteomes" id="UP000826722">
    <property type="component" value="Chromosome"/>
</dbReference>
<protein>
    <submittedName>
        <fullName evidence="1">Nitrate ABC transporter substrate-binding protein</fullName>
    </submittedName>
</protein>
<dbReference type="PANTHER" id="PTHR30024:SF21">
    <property type="entry name" value="ABC TRANSPORTER SUBSTRATE-BINDING PROTEIN"/>
    <property type="match status" value="1"/>
</dbReference>
<dbReference type="SUPFAM" id="SSF53850">
    <property type="entry name" value="Periplasmic binding protein-like II"/>
    <property type="match status" value="1"/>
</dbReference>